<protein>
    <submittedName>
        <fullName evidence="1">Uncharacterized protein</fullName>
    </submittedName>
</protein>
<evidence type="ECO:0000313" key="1">
    <source>
        <dbReference type="EMBL" id="SVC10866.1"/>
    </source>
</evidence>
<reference evidence="1" key="1">
    <citation type="submission" date="2018-05" db="EMBL/GenBank/DDBJ databases">
        <authorList>
            <person name="Lanie J.A."/>
            <person name="Ng W.-L."/>
            <person name="Kazmierczak K.M."/>
            <person name="Andrzejewski T.M."/>
            <person name="Davidsen T.M."/>
            <person name="Wayne K.J."/>
            <person name="Tettelin H."/>
            <person name="Glass J.I."/>
            <person name="Rusch D."/>
            <person name="Podicherti R."/>
            <person name="Tsui H.-C.T."/>
            <person name="Winkler M.E."/>
        </authorList>
    </citation>
    <scope>NUCLEOTIDE SEQUENCE</scope>
</reference>
<gene>
    <name evidence="1" type="ORF">METZ01_LOCUS263720</name>
</gene>
<dbReference type="AlphaFoldDB" id="A0A382JG92"/>
<dbReference type="EMBL" id="UINC01074039">
    <property type="protein sequence ID" value="SVC10866.1"/>
    <property type="molecule type" value="Genomic_DNA"/>
</dbReference>
<name>A0A382JG92_9ZZZZ</name>
<sequence>MFSVCSVTNAVITKVSIQLALAKLADDTNGRFLIKAAVLEDLVLSTKKMIKKQLPSAEIAEVRFLKLSATIAV</sequence>
<accession>A0A382JG92</accession>
<organism evidence="1">
    <name type="scientific">marine metagenome</name>
    <dbReference type="NCBI Taxonomy" id="408172"/>
    <lineage>
        <taxon>unclassified sequences</taxon>
        <taxon>metagenomes</taxon>
        <taxon>ecological metagenomes</taxon>
    </lineage>
</organism>
<proteinExistence type="predicted"/>